<dbReference type="Proteomes" id="UP001385951">
    <property type="component" value="Unassembled WGS sequence"/>
</dbReference>
<sequence length="1021" mass="116882">MSTTYRCKCLRVFGNNSSYWKHLSTSQLPQCQREYLRLLHAEYPEDGDEPIAGSPSHSPEPIPPEDQLPSDPDSIPQDEIALYFDSDPQDPDLPPEFDGDDGDDDDESDASSIFAENQDEQSNHNSDSDSDLDDHIDYDEDDEEDNFWEPPIINHNAPSNSGSVANPNHHSSIGRQNIENHLRQKITVEKFTDKYPTSHAGATITNSSSQATSYTKYGSHISNSNNNPYAPFSDRINWEIARWAKLRGPGSNAFSELLSIDGLAEKLNLTFKNTHELNHIIDEYIPGRPSFRCKPVYLDNEPLDLYYRPIIACIRSLFGDAEFARYLIFLPERHYADPDTTVRLWHDMHTGKWWWNTQKDLYNHGAKNATIIPIIISSDKTQLTMFNGKAAYPVYLTIGNLPKEIRRKPSKQGQILLAYLPVTKLEHITNESARRQPIIEPGENGIPMYTGDGKLYSCHPIFAIHVGDYPEQCQVTCVKKGKCPTCRTREAQLGDCIIDWMTQPPLYDLDDIWNAIDDPDHPNWSKRCEKAGIRPVFDPFWKNLPYADPFLSVAPDILHQIFQGIIKHVIGWLKKAYGEAELDARARRMPPNHHVRIFSHGFCLLTHLTGREHAHICRIILEAITGLPLQKNNSEAAAATVVRAVRAILDFAYLAQYPVHSTQTLDEMEDALKRFHENKHIFIDLGIRSDFIINKLHYALHYRLMIERFGTTDNYNTEHTERLHIPYTKDAFDASNGKNVYPQMTTYVQRKEKILDHANYIAWCLNGKPSLVSLIPTEIPQSPKMTKHPSKKSVSIDQLVDLYKASMFPHALAYYIIKRRNPNLSYAQIEAEIPNIRLSHLKVAAYHKARFWLGSKQTYKIQSDEYDVVHSRPARTTTKGINVPCRFDTVLVKQDPNGPNTIQNFRIGQVKAIFSFTTKAARSVFSPYAPPPKYLAYIEWFTKFANEPEPDNLLYQVRKSYYEGNRVASIIPLASIHRSIHLFPKFDVVASRSWTSDTVLEQCSKFYVNNFTDRDTFNTII</sequence>
<gene>
    <name evidence="2" type="ORF">QCA50_020041</name>
</gene>
<evidence type="ECO:0000313" key="2">
    <source>
        <dbReference type="EMBL" id="KAK7677012.1"/>
    </source>
</evidence>
<comment type="caution">
    <text evidence="2">The sequence shown here is derived from an EMBL/GenBank/DDBJ whole genome shotgun (WGS) entry which is preliminary data.</text>
</comment>
<feature type="compositionally biased region" description="Acidic residues" evidence="1">
    <location>
        <begin position="128"/>
        <end position="147"/>
    </location>
</feature>
<protein>
    <submittedName>
        <fullName evidence="2">Uncharacterized protein</fullName>
    </submittedName>
</protein>
<organism evidence="2 3">
    <name type="scientific">Cerrena zonata</name>
    <dbReference type="NCBI Taxonomy" id="2478898"/>
    <lineage>
        <taxon>Eukaryota</taxon>
        <taxon>Fungi</taxon>
        <taxon>Dikarya</taxon>
        <taxon>Basidiomycota</taxon>
        <taxon>Agaricomycotina</taxon>
        <taxon>Agaricomycetes</taxon>
        <taxon>Polyporales</taxon>
        <taxon>Cerrenaceae</taxon>
        <taxon>Cerrena</taxon>
    </lineage>
</organism>
<keyword evidence="3" id="KW-1185">Reference proteome</keyword>
<name>A0AAW0FD31_9APHY</name>
<dbReference type="Pfam" id="PF18759">
    <property type="entry name" value="Plavaka"/>
    <property type="match status" value="1"/>
</dbReference>
<dbReference type="InterPro" id="IPR041078">
    <property type="entry name" value="Plavaka"/>
</dbReference>
<reference evidence="2 3" key="1">
    <citation type="submission" date="2022-09" db="EMBL/GenBank/DDBJ databases">
        <authorList>
            <person name="Palmer J.M."/>
        </authorList>
    </citation>
    <scope>NUCLEOTIDE SEQUENCE [LARGE SCALE GENOMIC DNA]</scope>
    <source>
        <strain evidence="2 3">DSM 7382</strain>
    </source>
</reference>
<accession>A0AAW0FD31</accession>
<evidence type="ECO:0000256" key="1">
    <source>
        <dbReference type="SAM" id="MobiDB-lite"/>
    </source>
</evidence>
<dbReference type="EMBL" id="JASBNA010000098">
    <property type="protein sequence ID" value="KAK7677012.1"/>
    <property type="molecule type" value="Genomic_DNA"/>
</dbReference>
<proteinExistence type="predicted"/>
<feature type="compositionally biased region" description="Polar residues" evidence="1">
    <location>
        <begin position="156"/>
        <end position="173"/>
    </location>
</feature>
<feature type="compositionally biased region" description="Acidic residues" evidence="1">
    <location>
        <begin position="87"/>
        <end position="109"/>
    </location>
</feature>
<evidence type="ECO:0000313" key="3">
    <source>
        <dbReference type="Proteomes" id="UP001385951"/>
    </source>
</evidence>
<dbReference type="AlphaFoldDB" id="A0AAW0FD31"/>
<feature type="region of interest" description="Disordered" evidence="1">
    <location>
        <begin position="45"/>
        <end position="173"/>
    </location>
</feature>